<reference evidence="1 2" key="1">
    <citation type="journal article" date="2013" name="Nat. Commun.">
        <title>Genome analysis reveals insights into physiology and longevity of the Brandt's bat Myotis brandtii.</title>
        <authorList>
            <person name="Seim I."/>
            <person name="Fang X."/>
            <person name="Xiong Z."/>
            <person name="Lobanov A.V."/>
            <person name="Huang Z."/>
            <person name="Ma S."/>
            <person name="Feng Y."/>
            <person name="Turanov A.A."/>
            <person name="Zhu Y."/>
            <person name="Lenz T.L."/>
            <person name="Gerashchenko M.V."/>
            <person name="Fan D."/>
            <person name="Hee Yim S."/>
            <person name="Yao X."/>
            <person name="Jordan D."/>
            <person name="Xiong Y."/>
            <person name="Ma Y."/>
            <person name="Lyapunov A.N."/>
            <person name="Chen G."/>
            <person name="Kulakova O.I."/>
            <person name="Sun Y."/>
            <person name="Lee S.G."/>
            <person name="Bronson R.T."/>
            <person name="Moskalev A.A."/>
            <person name="Sunyaev S.R."/>
            <person name="Zhang G."/>
            <person name="Krogh A."/>
            <person name="Wang J."/>
            <person name="Gladyshev V.N."/>
        </authorList>
    </citation>
    <scope>NUCLEOTIDE SEQUENCE [LARGE SCALE GENOMIC DNA]</scope>
</reference>
<evidence type="ECO:0000313" key="1">
    <source>
        <dbReference type="EMBL" id="EPQ09093.1"/>
    </source>
</evidence>
<sequence>MKKQVPDMAYKKYKLLRSKENKLDTWVIGSRGSATITTMNDQQLNCALDLMRHLPLQQIEIDLIDLVPV</sequence>
<evidence type="ECO:0000313" key="2">
    <source>
        <dbReference type="Proteomes" id="UP000052978"/>
    </source>
</evidence>
<dbReference type="AlphaFoldDB" id="S7PF64"/>
<dbReference type="Proteomes" id="UP000052978">
    <property type="component" value="Unassembled WGS sequence"/>
</dbReference>
<proteinExistence type="predicted"/>
<gene>
    <name evidence="1" type="ORF">D623_10027626</name>
</gene>
<accession>S7PF64</accession>
<organism evidence="1 2">
    <name type="scientific">Myotis brandtii</name>
    <name type="common">Brandt's bat</name>
    <dbReference type="NCBI Taxonomy" id="109478"/>
    <lineage>
        <taxon>Eukaryota</taxon>
        <taxon>Metazoa</taxon>
        <taxon>Chordata</taxon>
        <taxon>Craniata</taxon>
        <taxon>Vertebrata</taxon>
        <taxon>Euteleostomi</taxon>
        <taxon>Mammalia</taxon>
        <taxon>Eutheria</taxon>
        <taxon>Laurasiatheria</taxon>
        <taxon>Chiroptera</taxon>
        <taxon>Yangochiroptera</taxon>
        <taxon>Vespertilionidae</taxon>
        <taxon>Myotis</taxon>
    </lineage>
</organism>
<dbReference type="EMBL" id="KE162632">
    <property type="protein sequence ID" value="EPQ09093.1"/>
    <property type="molecule type" value="Genomic_DNA"/>
</dbReference>
<keyword evidence="2" id="KW-1185">Reference proteome</keyword>
<name>S7PF64_MYOBR</name>
<protein>
    <submittedName>
        <fullName evidence="1">Uncharacterized protein</fullName>
    </submittedName>
</protein>